<evidence type="ECO:0008006" key="5">
    <source>
        <dbReference type="Google" id="ProtNLM"/>
    </source>
</evidence>
<evidence type="ECO:0000256" key="2">
    <source>
        <dbReference type="SAM" id="Phobius"/>
    </source>
</evidence>
<feature type="transmembrane region" description="Helical" evidence="2">
    <location>
        <begin position="116"/>
        <end position="138"/>
    </location>
</feature>
<reference evidence="3 4" key="1">
    <citation type="submission" date="2021-01" db="EMBL/GenBank/DDBJ databases">
        <title>Whole genome shotgun sequence of Actinoplanes palleronii NBRC 14916.</title>
        <authorList>
            <person name="Komaki H."/>
            <person name="Tamura T."/>
        </authorList>
    </citation>
    <scope>NUCLEOTIDE SEQUENCE [LARGE SCALE GENOMIC DNA]</scope>
    <source>
        <strain evidence="3 4">NBRC 14916</strain>
    </source>
</reference>
<name>A0ABQ4BMA7_9ACTN</name>
<dbReference type="EMBL" id="BOMS01000133">
    <property type="protein sequence ID" value="GIE71796.1"/>
    <property type="molecule type" value="Genomic_DNA"/>
</dbReference>
<keyword evidence="2" id="KW-1133">Transmembrane helix</keyword>
<gene>
    <name evidence="3" type="ORF">Apa02nite_079040</name>
</gene>
<accession>A0ABQ4BMA7</accession>
<evidence type="ECO:0000256" key="1">
    <source>
        <dbReference type="SAM" id="MobiDB-lite"/>
    </source>
</evidence>
<keyword evidence="2" id="KW-0812">Transmembrane</keyword>
<protein>
    <recommendedName>
        <fullName evidence="5">DUF3592 domain-containing protein</fullName>
    </recommendedName>
</protein>
<dbReference type="RefSeq" id="WP_203829590.1">
    <property type="nucleotide sequence ID" value="NZ_BAAATY010000044.1"/>
</dbReference>
<keyword evidence="4" id="KW-1185">Reference proteome</keyword>
<comment type="caution">
    <text evidence="3">The sequence shown here is derived from an EMBL/GenBank/DDBJ whole genome shotgun (WGS) entry which is preliminary data.</text>
</comment>
<feature type="region of interest" description="Disordered" evidence="1">
    <location>
        <begin position="182"/>
        <end position="255"/>
    </location>
</feature>
<sequence>MSRWFSWWTLFFAGFWLLMAGGAVAILIGGSALDRAEAYLAGERGTVAPLAGCRWVEEHKARDSGWECHGVFTGGGLRVDNVRIEPHLAEKPGFRVPAIVSGPDAEVAWTTDDWTMVIPAIAALVFAAIPTFVTVSVFREGIRGFLRSRRRGRGRREIARELREVRRELREVRRLVQQPATTERELRELRQLTRRPGAPAGDSRPVSDPEREARPVSGLERGSRPVGGLERDSRPVSRPPGATEPESPRDRPGNA</sequence>
<evidence type="ECO:0000313" key="3">
    <source>
        <dbReference type="EMBL" id="GIE71796.1"/>
    </source>
</evidence>
<feature type="compositionally biased region" description="Basic and acidic residues" evidence="1">
    <location>
        <begin position="246"/>
        <end position="255"/>
    </location>
</feature>
<keyword evidence="2" id="KW-0472">Membrane</keyword>
<evidence type="ECO:0000313" key="4">
    <source>
        <dbReference type="Proteomes" id="UP000624709"/>
    </source>
</evidence>
<feature type="compositionally biased region" description="Basic and acidic residues" evidence="1">
    <location>
        <begin position="205"/>
        <end position="214"/>
    </location>
</feature>
<organism evidence="3 4">
    <name type="scientific">Actinoplanes palleronii</name>
    <dbReference type="NCBI Taxonomy" id="113570"/>
    <lineage>
        <taxon>Bacteria</taxon>
        <taxon>Bacillati</taxon>
        <taxon>Actinomycetota</taxon>
        <taxon>Actinomycetes</taxon>
        <taxon>Micromonosporales</taxon>
        <taxon>Micromonosporaceae</taxon>
        <taxon>Actinoplanes</taxon>
    </lineage>
</organism>
<feature type="compositionally biased region" description="Basic and acidic residues" evidence="1">
    <location>
        <begin position="182"/>
        <end position="191"/>
    </location>
</feature>
<proteinExistence type="predicted"/>
<dbReference type="Proteomes" id="UP000624709">
    <property type="component" value="Unassembled WGS sequence"/>
</dbReference>